<dbReference type="Proteomes" id="UP000095472">
    <property type="component" value="Chromosome"/>
</dbReference>
<accession>A0ACD5H2I7</accession>
<reference evidence="1 2" key="1">
    <citation type="journal article" date="2016" name="Genome Announc.">
        <title>Draft Genome Sequence of the Thermotolerant Cyanobacterium Desertifilum sp. IPPAS B-1220.</title>
        <authorList>
            <person name="Mironov K.S."/>
            <person name="Sinetova M.A."/>
            <person name="Bolatkhan K."/>
            <person name="Zayadan B.K."/>
            <person name="Ustinova V.V."/>
            <person name="Kupriyanova E.V."/>
            <person name="Skrypnik A.N."/>
            <person name="Gogoleva N.E."/>
            <person name="Gogolev Y.V."/>
            <person name="Los D.A."/>
        </authorList>
    </citation>
    <scope>NUCLEOTIDE SEQUENCE [LARGE SCALE GENOMIC DNA]</scope>
    <source>
        <strain evidence="1 2">IPPAS B-1220</strain>
    </source>
</reference>
<protein>
    <submittedName>
        <fullName evidence="1">ABC transporter permease subunit</fullName>
    </submittedName>
</protein>
<gene>
    <name evidence="1" type="ORF">BH720_010025</name>
</gene>
<name>A0ACD5H2I7_9CYAN</name>
<sequence length="216" mass="23380">MASPKRPPVEVEASKSSNLIESATKLRLRPSLYGNCTTDCHFSHRDRHCYPLVYAAIGETITEKAGVINLSAEGTIMLSAMVAFAIAQTTNNLFLGFAGAAAMGALIALIVAFSTITLKQSQIAIGFVLALLCSDLSTFLGNPFVRIPSTPYRVGEFPYCKISPFSAASVSQRPLGVFQFCVNFLELVLFLSHPQQLYFYGRLANNPPPLLLGVPM</sequence>
<proteinExistence type="predicted"/>
<evidence type="ECO:0000313" key="1">
    <source>
        <dbReference type="EMBL" id="XPM67095.1"/>
    </source>
</evidence>
<dbReference type="EMBL" id="CP182909">
    <property type="protein sequence ID" value="XPM67095.1"/>
    <property type="molecule type" value="Genomic_DNA"/>
</dbReference>
<keyword evidence="2" id="KW-1185">Reference proteome</keyword>
<evidence type="ECO:0000313" key="2">
    <source>
        <dbReference type="Proteomes" id="UP000095472"/>
    </source>
</evidence>
<organism evidence="1 2">
    <name type="scientific">Desertifilum tharense IPPAS B-1220</name>
    <dbReference type="NCBI Taxonomy" id="1781255"/>
    <lineage>
        <taxon>Bacteria</taxon>
        <taxon>Bacillati</taxon>
        <taxon>Cyanobacteriota</taxon>
        <taxon>Cyanophyceae</taxon>
        <taxon>Desertifilales</taxon>
        <taxon>Desertifilaceae</taxon>
        <taxon>Desertifilum</taxon>
    </lineage>
</organism>